<protein>
    <submittedName>
        <fullName evidence="3">Por secretion system C-terminal sorting domain-containing protein</fullName>
    </submittedName>
</protein>
<accession>A0A1M6C6U8</accession>
<evidence type="ECO:0000259" key="2">
    <source>
        <dbReference type="Pfam" id="PF18962"/>
    </source>
</evidence>
<dbReference type="Gene3D" id="2.40.128.720">
    <property type="match status" value="1"/>
</dbReference>
<feature type="domain" description="Secretion system C-terminal sorting" evidence="2">
    <location>
        <begin position="313"/>
        <end position="384"/>
    </location>
</feature>
<keyword evidence="4" id="KW-1185">Reference proteome</keyword>
<reference evidence="4" key="1">
    <citation type="submission" date="2016-11" db="EMBL/GenBank/DDBJ databases">
        <authorList>
            <person name="Varghese N."/>
            <person name="Submissions S."/>
        </authorList>
    </citation>
    <scope>NUCLEOTIDE SEQUENCE [LARGE SCALE GENOMIC DNA]</scope>
    <source>
        <strain evidence="4">DSM 26349</strain>
    </source>
</reference>
<dbReference type="Pfam" id="PF18962">
    <property type="entry name" value="Por_Secre_tail"/>
    <property type="match status" value="1"/>
</dbReference>
<dbReference type="EMBL" id="FQYV01000003">
    <property type="protein sequence ID" value="SHI56725.1"/>
    <property type="molecule type" value="Genomic_DNA"/>
</dbReference>
<evidence type="ECO:0000313" key="4">
    <source>
        <dbReference type="Proteomes" id="UP000184172"/>
    </source>
</evidence>
<dbReference type="Proteomes" id="UP000184172">
    <property type="component" value="Unassembled WGS sequence"/>
</dbReference>
<proteinExistence type="predicted"/>
<dbReference type="OrthoDB" id="1377495at2"/>
<evidence type="ECO:0000313" key="3">
    <source>
        <dbReference type="EMBL" id="SHI56725.1"/>
    </source>
</evidence>
<name>A0A1M6C6U8_9FLAO</name>
<dbReference type="AlphaFoldDB" id="A0A1M6C6U8"/>
<dbReference type="STRING" id="797419.SAMN05216556_103152"/>
<dbReference type="RefSeq" id="WP_073215031.1">
    <property type="nucleotide sequence ID" value="NZ_FNNS01000003.1"/>
</dbReference>
<dbReference type="NCBIfam" id="TIGR04183">
    <property type="entry name" value="Por_Secre_tail"/>
    <property type="match status" value="1"/>
</dbReference>
<keyword evidence="1" id="KW-0732">Signal</keyword>
<evidence type="ECO:0000256" key="1">
    <source>
        <dbReference type="ARBA" id="ARBA00022729"/>
    </source>
</evidence>
<sequence length="385" mass="44874">MKKNLLVCLAVAFSVSGFTQNVDKEYSLREYRSSDYLEYEKYTYNSDLLLTSTDNLLIDDAIRVRDSLTYDANNNVVKLDGYQLLNGNWTHVYYMDYTYDDNGNILSRSNYNSFSGPTFSLGGTYLYFYEDNKLTNWEMYMNGTELFEQCTISYNDNNQVVEEFVQDTWGSGTMEDSWKIEYIYNPDGTLQTSKPSIWNGSSWDYPGAEWFYYDADKNCIKWEHKSGDRVTNRREYEYNMDYTVDQLVFPVTPEDRSETKRLVEMQNMVVLQHWYTENDQGNLIYICDYIYDYDFIGSMGISDHGMRMDSMRMYPNPASDLITVSSENNIISDINILDTTGKVVYKQSNLNKKKANLDVSTLQLGVYYIRSATSKGIVTQKLIVN</sequence>
<organism evidence="3 4">
    <name type="scientific">Aequorivita viscosa</name>
    <dbReference type="NCBI Taxonomy" id="797419"/>
    <lineage>
        <taxon>Bacteria</taxon>
        <taxon>Pseudomonadati</taxon>
        <taxon>Bacteroidota</taxon>
        <taxon>Flavobacteriia</taxon>
        <taxon>Flavobacteriales</taxon>
        <taxon>Flavobacteriaceae</taxon>
        <taxon>Aequorivita</taxon>
    </lineage>
</organism>
<dbReference type="InterPro" id="IPR026444">
    <property type="entry name" value="Secre_tail"/>
</dbReference>
<gene>
    <name evidence="3" type="ORF">SAMN04487908_103151</name>
</gene>